<reference evidence="1" key="1">
    <citation type="submission" date="2010-12" db="EMBL/GenBank/DDBJ databases">
        <title>Complete sequence of Rhodopseudomonas palustris DX-1.</title>
        <authorList>
            <consortium name="US DOE Joint Genome Institute"/>
            <person name="Lucas S."/>
            <person name="Copeland A."/>
            <person name="Lapidus A."/>
            <person name="Cheng J.-F."/>
            <person name="Goodwin L."/>
            <person name="Pitluck S."/>
            <person name="Misra M."/>
            <person name="Chertkov O."/>
            <person name="Detter J.C."/>
            <person name="Han C."/>
            <person name="Tapia R."/>
            <person name="Land M."/>
            <person name="Hauser L."/>
            <person name="Kyrpides N."/>
            <person name="Ivanova N."/>
            <person name="Ovchinnikova G."/>
            <person name="Logan B."/>
            <person name="Oda Y."/>
            <person name="Harwood C."/>
            <person name="Woyke T."/>
        </authorList>
    </citation>
    <scope>NUCLEOTIDE SEQUENCE [LARGE SCALE GENOMIC DNA]</scope>
    <source>
        <strain evidence="1">DX-1</strain>
    </source>
</reference>
<accession>E6VFI9</accession>
<organism evidence="1 2">
    <name type="scientific">Rhodopseudomonas palustris (strain DX-1)</name>
    <dbReference type="NCBI Taxonomy" id="652103"/>
    <lineage>
        <taxon>Bacteria</taxon>
        <taxon>Pseudomonadati</taxon>
        <taxon>Pseudomonadota</taxon>
        <taxon>Alphaproteobacteria</taxon>
        <taxon>Hyphomicrobiales</taxon>
        <taxon>Nitrobacteraceae</taxon>
        <taxon>Rhodopseudomonas</taxon>
    </lineage>
</organism>
<gene>
    <name evidence="1" type="ordered locus">Rpdx1_2490</name>
</gene>
<dbReference type="EMBL" id="CP002418">
    <property type="protein sequence ID" value="ADU44081.1"/>
    <property type="molecule type" value="Genomic_DNA"/>
</dbReference>
<proteinExistence type="predicted"/>
<evidence type="ECO:0000313" key="2">
    <source>
        <dbReference type="Proteomes" id="UP000001402"/>
    </source>
</evidence>
<evidence type="ECO:0000313" key="1">
    <source>
        <dbReference type="EMBL" id="ADU44081.1"/>
    </source>
</evidence>
<name>E6VFI9_RHOPX</name>
<dbReference type="Proteomes" id="UP000001402">
    <property type="component" value="Chromosome"/>
</dbReference>
<sequence length="111" mass="11233">MTSNPPKATPVAIKLAHPGCLHCVVTYSIGLWAVTYAPKIGGVPAIAPSDIAANLAQVTADFIGAIPDAVERIAAQEYARRALDAAFAAREAEVPAAQSGVAPACASSAVH</sequence>
<dbReference type="HOGENOM" id="CLU_2156400_0_0_5"/>
<dbReference type="KEGG" id="rpx:Rpdx1_2490"/>
<dbReference type="STRING" id="652103.Rpdx1_2490"/>
<protein>
    <submittedName>
        <fullName evidence="1">Regenerating islet-derived 1 alpha (Pancreatic stone protein, pancreatic thread protein)-like protein</fullName>
    </submittedName>
</protein>
<dbReference type="AlphaFoldDB" id="E6VFI9"/>
<dbReference type="BioCyc" id="RPAL652103:RPDX1_RS12240-MONOMER"/>